<dbReference type="SUPFAM" id="SSF53098">
    <property type="entry name" value="Ribonuclease H-like"/>
    <property type="match status" value="1"/>
</dbReference>
<evidence type="ECO:0000313" key="1">
    <source>
        <dbReference type="EMBL" id="MBW0548172.1"/>
    </source>
</evidence>
<dbReference type="Gene3D" id="3.30.420.10">
    <property type="entry name" value="Ribonuclease H-like superfamily/Ribonuclease H"/>
    <property type="match status" value="1"/>
</dbReference>
<protein>
    <recommendedName>
        <fullName evidence="3">Integrase catalytic domain-containing protein</fullName>
    </recommendedName>
</protein>
<dbReference type="InterPro" id="IPR036397">
    <property type="entry name" value="RNaseH_sf"/>
</dbReference>
<sequence length="79" mass="9067">MIKLQEPSRPWENFHMDWVTGLPQAGDRIYSSCLVIVDRLSKTPIFLPCHKYDTAMGTALLIWNSVFTNIISDRDPKST</sequence>
<dbReference type="PANTHER" id="PTHR35046:SF26">
    <property type="entry name" value="RNA-DIRECTED DNA POLYMERASE"/>
    <property type="match status" value="1"/>
</dbReference>
<evidence type="ECO:0000313" key="2">
    <source>
        <dbReference type="Proteomes" id="UP000765509"/>
    </source>
</evidence>
<evidence type="ECO:0008006" key="3">
    <source>
        <dbReference type="Google" id="ProtNLM"/>
    </source>
</evidence>
<proteinExistence type="predicted"/>
<organism evidence="1 2">
    <name type="scientific">Austropuccinia psidii MF-1</name>
    <dbReference type="NCBI Taxonomy" id="1389203"/>
    <lineage>
        <taxon>Eukaryota</taxon>
        <taxon>Fungi</taxon>
        <taxon>Dikarya</taxon>
        <taxon>Basidiomycota</taxon>
        <taxon>Pucciniomycotina</taxon>
        <taxon>Pucciniomycetes</taxon>
        <taxon>Pucciniales</taxon>
        <taxon>Sphaerophragmiaceae</taxon>
        <taxon>Austropuccinia</taxon>
    </lineage>
</organism>
<reference evidence="1" key="1">
    <citation type="submission" date="2021-03" db="EMBL/GenBank/DDBJ databases">
        <title>Draft genome sequence of rust myrtle Austropuccinia psidii MF-1, a brazilian biotype.</title>
        <authorList>
            <person name="Quecine M.C."/>
            <person name="Pachon D.M.R."/>
            <person name="Bonatelli M.L."/>
            <person name="Correr F.H."/>
            <person name="Franceschini L.M."/>
            <person name="Leite T.F."/>
            <person name="Margarido G.R.A."/>
            <person name="Almeida C.A."/>
            <person name="Ferrarezi J.A."/>
            <person name="Labate C.A."/>
        </authorList>
    </citation>
    <scope>NUCLEOTIDE SEQUENCE</scope>
    <source>
        <strain evidence="1">MF-1</strain>
    </source>
</reference>
<accession>A0A9Q3IQI9</accession>
<dbReference type="AlphaFoldDB" id="A0A9Q3IQI9"/>
<dbReference type="Proteomes" id="UP000765509">
    <property type="component" value="Unassembled WGS sequence"/>
</dbReference>
<dbReference type="InterPro" id="IPR012337">
    <property type="entry name" value="RNaseH-like_sf"/>
</dbReference>
<dbReference type="EMBL" id="AVOT02053328">
    <property type="protein sequence ID" value="MBW0548172.1"/>
    <property type="molecule type" value="Genomic_DNA"/>
</dbReference>
<gene>
    <name evidence="1" type="ORF">O181_087887</name>
</gene>
<comment type="caution">
    <text evidence="1">The sequence shown here is derived from an EMBL/GenBank/DDBJ whole genome shotgun (WGS) entry which is preliminary data.</text>
</comment>
<dbReference type="PANTHER" id="PTHR35046">
    <property type="entry name" value="ZINC KNUCKLE (CCHC-TYPE) FAMILY PROTEIN"/>
    <property type="match status" value="1"/>
</dbReference>
<name>A0A9Q3IQI9_9BASI</name>
<keyword evidence="2" id="KW-1185">Reference proteome</keyword>
<dbReference type="GO" id="GO:0003676">
    <property type="term" value="F:nucleic acid binding"/>
    <property type="evidence" value="ECO:0007669"/>
    <property type="project" value="InterPro"/>
</dbReference>
<dbReference type="OrthoDB" id="2273864at2759"/>